<evidence type="ECO:0000259" key="4">
    <source>
        <dbReference type="PROSITE" id="PS51077"/>
    </source>
</evidence>
<dbReference type="PROSITE" id="PS51078">
    <property type="entry name" value="ICLR_ED"/>
    <property type="match status" value="1"/>
</dbReference>
<name>A0A4R1GMW7_9GAMM</name>
<dbReference type="RefSeq" id="WP_132287292.1">
    <property type="nucleotide sequence ID" value="NZ_SMFU01000007.1"/>
</dbReference>
<dbReference type="GO" id="GO:0045892">
    <property type="term" value="P:negative regulation of DNA-templated transcription"/>
    <property type="evidence" value="ECO:0007669"/>
    <property type="project" value="TreeGrafter"/>
</dbReference>
<proteinExistence type="predicted"/>
<feature type="domain" description="HTH iclR-type" evidence="4">
    <location>
        <begin position="7"/>
        <end position="68"/>
    </location>
</feature>
<dbReference type="Proteomes" id="UP000294546">
    <property type="component" value="Unassembled WGS sequence"/>
</dbReference>
<organism evidence="6 7">
    <name type="scientific">Marinobacterium mangrovicola</name>
    <dbReference type="NCBI Taxonomy" id="1476959"/>
    <lineage>
        <taxon>Bacteria</taxon>
        <taxon>Pseudomonadati</taxon>
        <taxon>Pseudomonadota</taxon>
        <taxon>Gammaproteobacteria</taxon>
        <taxon>Oceanospirillales</taxon>
        <taxon>Oceanospirillaceae</taxon>
        <taxon>Marinobacterium</taxon>
    </lineage>
</organism>
<keyword evidence="7" id="KW-1185">Reference proteome</keyword>
<dbReference type="SUPFAM" id="SSF55781">
    <property type="entry name" value="GAF domain-like"/>
    <property type="match status" value="1"/>
</dbReference>
<dbReference type="GO" id="GO:0003700">
    <property type="term" value="F:DNA-binding transcription factor activity"/>
    <property type="evidence" value="ECO:0007669"/>
    <property type="project" value="TreeGrafter"/>
</dbReference>
<keyword evidence="1" id="KW-0805">Transcription regulation</keyword>
<gene>
    <name evidence="6" type="ORF">CLV83_0608</name>
</gene>
<keyword evidence="3" id="KW-0804">Transcription</keyword>
<dbReference type="PROSITE" id="PS51077">
    <property type="entry name" value="HTH_ICLR"/>
    <property type="match status" value="1"/>
</dbReference>
<evidence type="ECO:0000256" key="3">
    <source>
        <dbReference type="ARBA" id="ARBA00023163"/>
    </source>
</evidence>
<dbReference type="InterPro" id="IPR050707">
    <property type="entry name" value="HTH_MetabolicPath_Reg"/>
</dbReference>
<dbReference type="PANTHER" id="PTHR30136">
    <property type="entry name" value="HELIX-TURN-HELIX TRANSCRIPTIONAL REGULATOR, ICLR FAMILY"/>
    <property type="match status" value="1"/>
</dbReference>
<dbReference type="InterPro" id="IPR014757">
    <property type="entry name" value="Tscrpt_reg_IclR_C"/>
</dbReference>
<dbReference type="Gene3D" id="1.10.10.10">
    <property type="entry name" value="Winged helix-like DNA-binding domain superfamily/Winged helix DNA-binding domain"/>
    <property type="match status" value="1"/>
</dbReference>
<dbReference type="SMART" id="SM00346">
    <property type="entry name" value="HTH_ICLR"/>
    <property type="match status" value="1"/>
</dbReference>
<protein>
    <submittedName>
        <fullName evidence="6">IclR family transcriptional regulator</fullName>
    </submittedName>
</protein>
<evidence type="ECO:0000313" key="6">
    <source>
        <dbReference type="EMBL" id="TCK08523.1"/>
    </source>
</evidence>
<evidence type="ECO:0000256" key="1">
    <source>
        <dbReference type="ARBA" id="ARBA00023015"/>
    </source>
</evidence>
<dbReference type="GO" id="GO:0003677">
    <property type="term" value="F:DNA binding"/>
    <property type="evidence" value="ECO:0007669"/>
    <property type="project" value="UniProtKB-KW"/>
</dbReference>
<dbReference type="EMBL" id="SMFU01000007">
    <property type="protein sequence ID" value="TCK08523.1"/>
    <property type="molecule type" value="Genomic_DNA"/>
</dbReference>
<dbReference type="InterPro" id="IPR036390">
    <property type="entry name" value="WH_DNA-bd_sf"/>
</dbReference>
<comment type="caution">
    <text evidence="6">The sequence shown here is derived from an EMBL/GenBank/DDBJ whole genome shotgun (WGS) entry which is preliminary data.</text>
</comment>
<dbReference type="PANTHER" id="PTHR30136:SF23">
    <property type="entry name" value="DNA-BINDING TRANSCRIPTIONAL ACTIVATOR MHPR"/>
    <property type="match status" value="1"/>
</dbReference>
<evidence type="ECO:0000259" key="5">
    <source>
        <dbReference type="PROSITE" id="PS51078"/>
    </source>
</evidence>
<evidence type="ECO:0000256" key="2">
    <source>
        <dbReference type="ARBA" id="ARBA00023125"/>
    </source>
</evidence>
<accession>A0A4R1GMW7</accession>
<sequence>MADSSTNRSLERGILLLKLINRLGGVTLSQLAREADLPKSTVRRLLLTLLDQRLIRKSLADGLYRCNIFLPLEKDYQLPPHVWRLCDVATPVMLRLVDEVRWPSDLFVREGICMRYIESTRTSTPISLYPSRLNIKVKMLYSAGGRTYLAYCPDAERRELIETIRKEQPCDITDEGIDRMIEQIRQQGYGTRQPGYTGETKPDDGLSVIAVPVLNGSQLLGCISLICVRDYMTEARFAERHLAALQSAAREIGERYGQADSED</sequence>
<dbReference type="InterPro" id="IPR029016">
    <property type="entry name" value="GAF-like_dom_sf"/>
</dbReference>
<dbReference type="InterPro" id="IPR005471">
    <property type="entry name" value="Tscrpt_reg_IclR_N"/>
</dbReference>
<dbReference type="Gene3D" id="3.30.450.40">
    <property type="match status" value="1"/>
</dbReference>
<dbReference type="SUPFAM" id="SSF46785">
    <property type="entry name" value="Winged helix' DNA-binding domain"/>
    <property type="match status" value="1"/>
</dbReference>
<dbReference type="AlphaFoldDB" id="A0A4R1GMW7"/>
<keyword evidence="2" id="KW-0238">DNA-binding</keyword>
<reference evidence="6 7" key="1">
    <citation type="submission" date="2019-03" db="EMBL/GenBank/DDBJ databases">
        <title>Genomic Encyclopedia of Archaeal and Bacterial Type Strains, Phase II (KMG-II): from individual species to whole genera.</title>
        <authorList>
            <person name="Goeker M."/>
        </authorList>
    </citation>
    <scope>NUCLEOTIDE SEQUENCE [LARGE SCALE GENOMIC DNA]</scope>
    <source>
        <strain evidence="6 7">DSM 27697</strain>
    </source>
</reference>
<feature type="domain" description="IclR-ED" evidence="5">
    <location>
        <begin position="68"/>
        <end position="258"/>
    </location>
</feature>
<dbReference type="InterPro" id="IPR036388">
    <property type="entry name" value="WH-like_DNA-bd_sf"/>
</dbReference>
<dbReference type="Pfam" id="PF01614">
    <property type="entry name" value="IclR_C"/>
    <property type="match status" value="1"/>
</dbReference>
<dbReference type="Pfam" id="PF09339">
    <property type="entry name" value="HTH_IclR"/>
    <property type="match status" value="1"/>
</dbReference>
<dbReference type="OrthoDB" id="9807558at2"/>
<evidence type="ECO:0000313" key="7">
    <source>
        <dbReference type="Proteomes" id="UP000294546"/>
    </source>
</evidence>